<dbReference type="Proteomes" id="UP000660675">
    <property type="component" value="Unassembled WGS sequence"/>
</dbReference>
<keyword evidence="3" id="KW-1185">Reference proteome</keyword>
<feature type="region of interest" description="Disordered" evidence="1">
    <location>
        <begin position="1"/>
        <end position="54"/>
    </location>
</feature>
<dbReference type="EMBL" id="BMTF01000012">
    <property type="protein sequence ID" value="GGV88127.1"/>
    <property type="molecule type" value="Genomic_DNA"/>
</dbReference>
<comment type="caution">
    <text evidence="2">The sequence shown here is derived from an EMBL/GenBank/DDBJ whole genome shotgun (WGS) entry which is preliminary data.</text>
</comment>
<name>A0ABQ2W4B5_9ACTN</name>
<sequence length="93" mass="9254">MRRNSTHGASGTAISAPTAGPTADSADTSAGPACNTSTAISGNAPNPSPDPYALTAYAAHSQPNCRPNRVLPIMLGALPSTSHLNKPTLAGES</sequence>
<proteinExistence type="predicted"/>
<gene>
    <name evidence="2" type="ORF">GCM10015535_38740</name>
</gene>
<evidence type="ECO:0000256" key="1">
    <source>
        <dbReference type="SAM" id="MobiDB-lite"/>
    </source>
</evidence>
<feature type="compositionally biased region" description="Polar residues" evidence="1">
    <location>
        <begin position="34"/>
        <end position="45"/>
    </location>
</feature>
<organism evidence="2 3">
    <name type="scientific">Streptomyces gelaticus</name>
    <dbReference type="NCBI Taxonomy" id="285446"/>
    <lineage>
        <taxon>Bacteria</taxon>
        <taxon>Bacillati</taxon>
        <taxon>Actinomycetota</taxon>
        <taxon>Actinomycetes</taxon>
        <taxon>Kitasatosporales</taxon>
        <taxon>Streptomycetaceae</taxon>
        <taxon>Streptomyces</taxon>
    </lineage>
</organism>
<evidence type="ECO:0000313" key="3">
    <source>
        <dbReference type="Proteomes" id="UP000660675"/>
    </source>
</evidence>
<feature type="compositionally biased region" description="Polar residues" evidence="1">
    <location>
        <begin position="1"/>
        <end position="15"/>
    </location>
</feature>
<accession>A0ABQ2W4B5</accession>
<evidence type="ECO:0000313" key="2">
    <source>
        <dbReference type="EMBL" id="GGV88127.1"/>
    </source>
</evidence>
<reference evidence="3" key="1">
    <citation type="journal article" date="2019" name="Int. J. Syst. Evol. Microbiol.">
        <title>The Global Catalogue of Microorganisms (GCM) 10K type strain sequencing project: providing services to taxonomists for standard genome sequencing and annotation.</title>
        <authorList>
            <consortium name="The Broad Institute Genomics Platform"/>
            <consortium name="The Broad Institute Genome Sequencing Center for Infectious Disease"/>
            <person name="Wu L."/>
            <person name="Ma J."/>
        </authorList>
    </citation>
    <scope>NUCLEOTIDE SEQUENCE [LARGE SCALE GENOMIC DNA]</scope>
    <source>
        <strain evidence="3">JCM 4376</strain>
    </source>
</reference>
<protein>
    <submittedName>
        <fullName evidence="2">Uncharacterized protein</fullName>
    </submittedName>
</protein>